<proteinExistence type="predicted"/>
<feature type="transmembrane region" description="Helical" evidence="1">
    <location>
        <begin position="61"/>
        <end position="80"/>
    </location>
</feature>
<dbReference type="RefSeq" id="WP_169639999.1">
    <property type="nucleotide sequence ID" value="NZ_CP048788.1"/>
</dbReference>
<dbReference type="Proteomes" id="UP000503308">
    <property type="component" value="Chromosome"/>
</dbReference>
<dbReference type="EMBL" id="CP048788">
    <property type="protein sequence ID" value="QJF50784.1"/>
    <property type="molecule type" value="Genomic_DNA"/>
</dbReference>
<keyword evidence="1" id="KW-1133">Transmembrane helix</keyword>
<evidence type="ECO:0000313" key="2">
    <source>
        <dbReference type="EMBL" id="QJF50784.1"/>
    </source>
</evidence>
<dbReference type="AlphaFoldDB" id="A0A858SPT3"/>
<dbReference type="KEGG" id="rpon:G3256_06250"/>
<keyword evidence="1" id="KW-0812">Transmembrane</keyword>
<protein>
    <submittedName>
        <fullName evidence="2">Uncharacterized protein</fullName>
    </submittedName>
</protein>
<gene>
    <name evidence="2" type="ORF">G3256_06250</name>
</gene>
<evidence type="ECO:0000256" key="1">
    <source>
        <dbReference type="SAM" id="Phobius"/>
    </source>
</evidence>
<organism evidence="2 3">
    <name type="scientific">Roseobacter ponti</name>
    <dbReference type="NCBI Taxonomy" id="1891787"/>
    <lineage>
        <taxon>Bacteria</taxon>
        <taxon>Pseudomonadati</taxon>
        <taxon>Pseudomonadota</taxon>
        <taxon>Alphaproteobacteria</taxon>
        <taxon>Rhodobacterales</taxon>
        <taxon>Roseobacteraceae</taxon>
        <taxon>Roseobacter</taxon>
    </lineage>
</organism>
<feature type="transmembrane region" description="Helical" evidence="1">
    <location>
        <begin position="28"/>
        <end position="49"/>
    </location>
</feature>
<evidence type="ECO:0000313" key="3">
    <source>
        <dbReference type="Proteomes" id="UP000503308"/>
    </source>
</evidence>
<keyword evidence="3" id="KW-1185">Reference proteome</keyword>
<reference evidence="2 3" key="1">
    <citation type="submission" date="2020-02" db="EMBL/GenBank/DDBJ databases">
        <title>Genome sequence of Roseobacter ponti.</title>
        <authorList>
            <person name="Hollensteiner J."/>
            <person name="Schneider D."/>
            <person name="Poehlein A."/>
            <person name="Daniel R."/>
        </authorList>
    </citation>
    <scope>NUCLEOTIDE SEQUENCE [LARGE SCALE GENOMIC DNA]</scope>
    <source>
        <strain evidence="2 3">DSM 106830</strain>
    </source>
</reference>
<keyword evidence="1" id="KW-0472">Membrane</keyword>
<accession>A0A858SPT3</accession>
<name>A0A858SPT3_9RHOB</name>
<sequence>MKLIAIMAGLSATSGVIGLLTGKRMSGYALAGTVFALIVASVGIALFVARGGGNDNIVGAFVLYVYLLPAVAGFATGATVSKIRSY</sequence>